<feature type="compositionally biased region" description="Pro residues" evidence="1">
    <location>
        <begin position="48"/>
        <end position="57"/>
    </location>
</feature>
<feature type="compositionally biased region" description="Basic and acidic residues" evidence="1">
    <location>
        <begin position="553"/>
        <end position="570"/>
    </location>
</feature>
<organism evidence="2 3">
    <name type="scientific">Pristionchus entomophagus</name>
    <dbReference type="NCBI Taxonomy" id="358040"/>
    <lineage>
        <taxon>Eukaryota</taxon>
        <taxon>Metazoa</taxon>
        <taxon>Ecdysozoa</taxon>
        <taxon>Nematoda</taxon>
        <taxon>Chromadorea</taxon>
        <taxon>Rhabditida</taxon>
        <taxon>Rhabditina</taxon>
        <taxon>Diplogasteromorpha</taxon>
        <taxon>Diplogasteroidea</taxon>
        <taxon>Neodiplogasteridae</taxon>
        <taxon>Pristionchus</taxon>
    </lineage>
</organism>
<feature type="compositionally biased region" description="Pro residues" evidence="1">
    <location>
        <begin position="88"/>
        <end position="99"/>
    </location>
</feature>
<dbReference type="AlphaFoldDB" id="A0AAV5SR18"/>
<dbReference type="Proteomes" id="UP001432027">
    <property type="component" value="Unassembled WGS sequence"/>
</dbReference>
<feature type="compositionally biased region" description="Basic and acidic residues" evidence="1">
    <location>
        <begin position="679"/>
        <end position="703"/>
    </location>
</feature>
<evidence type="ECO:0000256" key="1">
    <source>
        <dbReference type="SAM" id="MobiDB-lite"/>
    </source>
</evidence>
<protein>
    <submittedName>
        <fullName evidence="2">Uncharacterized protein</fullName>
    </submittedName>
</protein>
<feature type="compositionally biased region" description="Acidic residues" evidence="1">
    <location>
        <begin position="571"/>
        <end position="593"/>
    </location>
</feature>
<name>A0AAV5SR18_9BILA</name>
<keyword evidence="3" id="KW-1185">Reference proteome</keyword>
<sequence length="713" mass="80931">SRSDHTVPSSSPIPPSPGFGSPLEVQRSSMDEQPVTQSEKNEQVPRPSSLPTPPPISPSGVQRPSIDHQPVTKCVEIGQVRLFSSVQLPPPIPPRPHSSPYPFEISSDGYAPQLVFDSRRMEGRMRRTRRTGVCAGQDQETARRVTIAGGSQEKEPDSVETREVREMPEKRGDEVKERREEKRPAIASIEKAQRVSNVEKKKEPVVRVREKAENTDDVLKREEKQDARYAVAATPEKPEDVIVVREGVDSMVEGRLEIIENGKIEQEAASELSIHERPSDVSDVIVEESENHVDGKEDVVVEEAVEDDEEEEGEMNDSDPIESIVNYGMARVYGSQSSIVFESDEVSYYSDSDESRHEVDSDDLLSGEEDTWRVVGRKPRPFYGLSALLNIHSRRNSATDERYVGSRPLSRLSIFSDAESLPDTVEEKKAHDFAAGDDPPMVMEEEEKEEKNEEKSDPVSSPTVPLDHEDTVLWSDDETTTYDTVSESNTVSDGEGRGYGRFMVPPDEWDEEDQIRHGYKRMSSIAEDSQEEDAVSFKCASQKDFEKEENDESMDHTEKRPEEEGEKREVIEEEKNDEEKEEEKEKEDDEEEGGEQRDYFSITACLRDFCSPIGEDSDDEEEQKVTLLSSDSAPTLEERTSEEEEEKVESEQRDFSSSSSTTIRRWSRMNAVDQEVDDDYRSMESEYHSWLTREDSDSRRDSMENYDSSDSDA</sequence>
<feature type="non-terminal residue" evidence="2">
    <location>
        <position position="1"/>
    </location>
</feature>
<feature type="non-terminal residue" evidence="2">
    <location>
        <position position="713"/>
    </location>
</feature>
<proteinExistence type="predicted"/>
<feature type="region of interest" description="Disordered" evidence="1">
    <location>
        <begin position="415"/>
        <end position="713"/>
    </location>
</feature>
<feature type="compositionally biased region" description="Basic and acidic residues" evidence="1">
    <location>
        <begin position="152"/>
        <end position="184"/>
    </location>
</feature>
<gene>
    <name evidence="2" type="ORF">PENTCL1PPCAC_7826</name>
</gene>
<feature type="region of interest" description="Disordered" evidence="1">
    <location>
        <begin position="86"/>
        <end position="184"/>
    </location>
</feature>
<accession>A0AAV5SR18</accession>
<feature type="region of interest" description="Disordered" evidence="1">
    <location>
        <begin position="1"/>
        <end position="71"/>
    </location>
</feature>
<reference evidence="2" key="1">
    <citation type="submission" date="2023-10" db="EMBL/GenBank/DDBJ databases">
        <title>Genome assembly of Pristionchus species.</title>
        <authorList>
            <person name="Yoshida K."/>
            <person name="Sommer R.J."/>
        </authorList>
    </citation>
    <scope>NUCLEOTIDE SEQUENCE</scope>
    <source>
        <strain evidence="2">RS0144</strain>
    </source>
</reference>
<evidence type="ECO:0000313" key="2">
    <source>
        <dbReference type="EMBL" id="GMS85651.1"/>
    </source>
</evidence>
<comment type="caution">
    <text evidence="2">The sequence shown here is derived from an EMBL/GenBank/DDBJ whole genome shotgun (WGS) entry which is preliminary data.</text>
</comment>
<feature type="compositionally biased region" description="Basic and acidic residues" evidence="1">
    <location>
        <begin position="425"/>
        <end position="434"/>
    </location>
</feature>
<evidence type="ECO:0000313" key="3">
    <source>
        <dbReference type="Proteomes" id="UP001432027"/>
    </source>
</evidence>
<feature type="compositionally biased region" description="Polar residues" evidence="1">
    <location>
        <begin position="481"/>
        <end position="492"/>
    </location>
</feature>
<dbReference type="EMBL" id="BTSX01000002">
    <property type="protein sequence ID" value="GMS85651.1"/>
    <property type="molecule type" value="Genomic_DNA"/>
</dbReference>